<keyword evidence="3" id="KW-1185">Reference proteome</keyword>
<feature type="region of interest" description="Disordered" evidence="1">
    <location>
        <begin position="98"/>
        <end position="119"/>
    </location>
</feature>
<feature type="compositionally biased region" description="Gly residues" evidence="1">
    <location>
        <begin position="107"/>
        <end position="119"/>
    </location>
</feature>
<gene>
    <name evidence="2" type="ORF">Psuf_005860</name>
</gene>
<reference evidence="2 3" key="2">
    <citation type="submission" date="2020-03" db="EMBL/GenBank/DDBJ databases">
        <authorList>
            <person name="Ichikawa N."/>
            <person name="Kimura A."/>
            <person name="Kitahashi Y."/>
            <person name="Uohara A."/>
        </authorList>
    </citation>
    <scope>NUCLEOTIDE SEQUENCE [LARGE SCALE GENOMIC DNA]</scope>
    <source>
        <strain evidence="2 3">NBRC 105367</strain>
    </source>
</reference>
<feature type="compositionally biased region" description="Basic and acidic residues" evidence="1">
    <location>
        <begin position="146"/>
        <end position="155"/>
    </location>
</feature>
<proteinExistence type="predicted"/>
<dbReference type="EMBL" id="AP022871">
    <property type="protein sequence ID" value="BCB83273.1"/>
    <property type="molecule type" value="Genomic_DNA"/>
</dbReference>
<protein>
    <submittedName>
        <fullName evidence="2">Uncharacterized protein</fullName>
    </submittedName>
</protein>
<name>A0A6F8YB70_9ACTN</name>
<feature type="region of interest" description="Disordered" evidence="1">
    <location>
        <begin position="135"/>
        <end position="155"/>
    </location>
</feature>
<evidence type="ECO:0000313" key="3">
    <source>
        <dbReference type="Proteomes" id="UP000503011"/>
    </source>
</evidence>
<dbReference type="AlphaFoldDB" id="A0A6F8YB70"/>
<evidence type="ECO:0000256" key="1">
    <source>
        <dbReference type="SAM" id="MobiDB-lite"/>
    </source>
</evidence>
<dbReference type="KEGG" id="psuu:Psuf_005860"/>
<sequence length="155" mass="15309">MAEVGEVFYREFAGPADVHGDVAVGSGDGAVDEDVREGRLAQVRHEWVAGDGGAHEQPVDAAAVDERVAGRLFLEVFGEQGEVAVFAGSPVGAAGDGDVGRVVGRGSDQGEGHGAGVGQCAGAGVGLVAEVVGDAEDAPPGLGAHGDGRVAVEDP</sequence>
<reference evidence="2 3" key="1">
    <citation type="submission" date="2020-03" db="EMBL/GenBank/DDBJ databases">
        <title>Whole genome shotgun sequence of Phytohabitans suffuscus NBRC 105367.</title>
        <authorList>
            <person name="Komaki H."/>
            <person name="Tamura T."/>
        </authorList>
    </citation>
    <scope>NUCLEOTIDE SEQUENCE [LARGE SCALE GENOMIC DNA]</scope>
    <source>
        <strain evidence="2 3">NBRC 105367</strain>
    </source>
</reference>
<dbReference type="Proteomes" id="UP000503011">
    <property type="component" value="Chromosome"/>
</dbReference>
<organism evidence="2 3">
    <name type="scientific">Phytohabitans suffuscus</name>
    <dbReference type="NCBI Taxonomy" id="624315"/>
    <lineage>
        <taxon>Bacteria</taxon>
        <taxon>Bacillati</taxon>
        <taxon>Actinomycetota</taxon>
        <taxon>Actinomycetes</taxon>
        <taxon>Micromonosporales</taxon>
        <taxon>Micromonosporaceae</taxon>
    </lineage>
</organism>
<evidence type="ECO:0000313" key="2">
    <source>
        <dbReference type="EMBL" id="BCB83273.1"/>
    </source>
</evidence>
<accession>A0A6F8YB70</accession>